<protein>
    <recommendedName>
        <fullName evidence="10 13">4-hydroxy-tetrahydrodipicolinate reductase</fullName>
        <shortName evidence="13">HTPA reductase</shortName>
        <ecNumber evidence="10 13">1.17.1.8</ecNumber>
    </recommendedName>
</protein>
<comment type="subcellular location">
    <subcellularLocation>
        <location evidence="13">Cytoplasm</location>
    </subcellularLocation>
</comment>
<keyword evidence="2 13" id="KW-0963">Cytoplasm</keyword>
<evidence type="ECO:0000256" key="6">
    <source>
        <dbReference type="ARBA" id="ARBA00023002"/>
    </source>
</evidence>
<feature type="binding site" evidence="13">
    <location>
        <begin position="84"/>
        <end position="86"/>
    </location>
    <ligand>
        <name>NAD(+)</name>
        <dbReference type="ChEBI" id="CHEBI:57540"/>
    </ligand>
</feature>
<keyword evidence="6 13" id="KW-0560">Oxidoreductase</keyword>
<comment type="caution">
    <text evidence="16">The sequence shown here is derived from an EMBL/GenBank/DDBJ whole genome shotgun (WGS) entry which is preliminary data.</text>
</comment>
<dbReference type="CDD" id="cd02274">
    <property type="entry name" value="DHDPR_N"/>
    <property type="match status" value="1"/>
</dbReference>
<evidence type="ECO:0000256" key="2">
    <source>
        <dbReference type="ARBA" id="ARBA00022490"/>
    </source>
</evidence>
<dbReference type="GO" id="GO:0005829">
    <property type="term" value="C:cytosol"/>
    <property type="evidence" value="ECO:0007669"/>
    <property type="project" value="TreeGrafter"/>
</dbReference>
<dbReference type="EMBL" id="QEOP01000003">
    <property type="protein sequence ID" value="PVZ93539.1"/>
    <property type="molecule type" value="Genomic_DNA"/>
</dbReference>
<dbReference type="Pfam" id="PF01113">
    <property type="entry name" value="DapB_N"/>
    <property type="match status" value="1"/>
</dbReference>
<evidence type="ECO:0000256" key="8">
    <source>
        <dbReference type="ARBA" id="ARBA00023154"/>
    </source>
</evidence>
<keyword evidence="7 13" id="KW-0520">NAD</keyword>
<dbReference type="GO" id="GO:0051287">
    <property type="term" value="F:NAD binding"/>
    <property type="evidence" value="ECO:0007669"/>
    <property type="project" value="UniProtKB-UniRule"/>
</dbReference>
<proteinExistence type="inferred from homology"/>
<dbReference type="InterPro" id="IPR036291">
    <property type="entry name" value="NAD(P)-bd_dom_sf"/>
</dbReference>
<evidence type="ECO:0000256" key="5">
    <source>
        <dbReference type="ARBA" id="ARBA00022915"/>
    </source>
</evidence>
<dbReference type="GO" id="GO:0019877">
    <property type="term" value="P:diaminopimelate biosynthetic process"/>
    <property type="evidence" value="ECO:0007669"/>
    <property type="project" value="UniProtKB-UniRule"/>
</dbReference>
<feature type="binding site" evidence="13">
    <location>
        <position position="141"/>
    </location>
    <ligand>
        <name>(S)-2,3,4,5-tetrahydrodipicolinate</name>
        <dbReference type="ChEBI" id="CHEBI:16845"/>
    </ligand>
</feature>
<dbReference type="RefSeq" id="WP_116757524.1">
    <property type="nucleotide sequence ID" value="NZ_JBHUEX010000001.1"/>
</dbReference>
<evidence type="ECO:0000256" key="3">
    <source>
        <dbReference type="ARBA" id="ARBA00022605"/>
    </source>
</evidence>
<keyword evidence="8 13" id="KW-0457">Lysine biosynthesis</keyword>
<evidence type="ECO:0000256" key="9">
    <source>
        <dbReference type="ARBA" id="ARBA00037922"/>
    </source>
</evidence>
<keyword evidence="17" id="KW-1185">Reference proteome</keyword>
<keyword evidence="4 13" id="KW-0521">NADP</keyword>
<comment type="caution">
    <text evidence="13">Was originally thought to be a dihydrodipicolinate reductase (DHDPR), catalyzing the conversion of dihydrodipicolinate to tetrahydrodipicolinate. However, it was shown in E.coli that the substrate of the enzymatic reaction is not dihydrodipicolinate (DHDP) but in fact (2S,4S)-4-hydroxy-2,3,4,5-tetrahydrodipicolinic acid (HTPA), the product released by the DapA-catalyzed reaction.</text>
</comment>
<comment type="similarity">
    <text evidence="1 13">Belongs to the DapB family.</text>
</comment>
<keyword evidence="5 13" id="KW-0220">Diaminopimelate biosynthesis</keyword>
<accession>A0A2V1HQZ3</accession>
<evidence type="ECO:0000259" key="14">
    <source>
        <dbReference type="Pfam" id="PF01113"/>
    </source>
</evidence>
<comment type="subunit">
    <text evidence="13">Homotetramer.</text>
</comment>
<keyword evidence="3 13" id="KW-0028">Amino-acid biosynthesis</keyword>
<sequence>MAAVVEGAPAITRVAVVGANGSMGRLVLSILDETDGFELFAGIGSADPLDAMVGADLVVDFTLPQVSPTVVDFAISHGLPIVVGTSGWSTERISRLVRPIDEAGIGALFIPNFSVGSVLATHFAALGARYFDSIEIVEAHHAGKVDSPSGTAVRTAELIGAARAELGPVSAPHVDQRARGQQVASVPVHSLRLSGLLAKQQVIFGGVGETLTITHDTYSPDSYRSGIRLALAAATSARGVIVGLDSLLGLSAPAALLSDGEIADGAPSGQAAATTP</sequence>
<feature type="domain" description="Dihydrodipicolinate reductase C-terminal" evidence="15">
    <location>
        <begin position="118"/>
        <end position="247"/>
    </location>
</feature>
<dbReference type="OrthoDB" id="9790352at2"/>
<evidence type="ECO:0000259" key="15">
    <source>
        <dbReference type="Pfam" id="PF05173"/>
    </source>
</evidence>
<evidence type="ECO:0000313" key="16">
    <source>
        <dbReference type="EMBL" id="PVZ93539.1"/>
    </source>
</evidence>
<dbReference type="NCBIfam" id="TIGR00036">
    <property type="entry name" value="dapB"/>
    <property type="match status" value="1"/>
</dbReference>
<organism evidence="16 17">
    <name type="scientific">Amnibacterium flavum</name>
    <dbReference type="NCBI Taxonomy" id="2173173"/>
    <lineage>
        <taxon>Bacteria</taxon>
        <taxon>Bacillati</taxon>
        <taxon>Actinomycetota</taxon>
        <taxon>Actinomycetes</taxon>
        <taxon>Micrococcales</taxon>
        <taxon>Microbacteriaceae</taxon>
        <taxon>Amnibacterium</taxon>
    </lineage>
</organism>
<dbReference type="GO" id="GO:0016726">
    <property type="term" value="F:oxidoreductase activity, acting on CH or CH2 groups, NAD or NADP as acceptor"/>
    <property type="evidence" value="ECO:0007669"/>
    <property type="project" value="UniProtKB-UniRule"/>
</dbReference>
<dbReference type="PROSITE" id="PS01298">
    <property type="entry name" value="DAPB"/>
    <property type="match status" value="1"/>
</dbReference>
<dbReference type="PANTHER" id="PTHR20836:SF0">
    <property type="entry name" value="4-HYDROXY-TETRAHYDRODIPICOLINATE REDUCTASE 1, CHLOROPLASTIC-RELATED"/>
    <property type="match status" value="1"/>
</dbReference>
<dbReference type="Pfam" id="PF05173">
    <property type="entry name" value="DapB_C"/>
    <property type="match status" value="1"/>
</dbReference>
<feature type="active site" description="Proton donor/acceptor" evidence="13">
    <location>
        <position position="140"/>
    </location>
</feature>
<comment type="caution">
    <text evidence="13">Lacks conserved residue(s) required for the propagation of feature annotation.</text>
</comment>
<evidence type="ECO:0000256" key="12">
    <source>
        <dbReference type="ARBA" id="ARBA00049396"/>
    </source>
</evidence>
<dbReference type="InterPro" id="IPR022664">
    <property type="entry name" value="DapB_N_CS"/>
</dbReference>
<gene>
    <name evidence="13" type="primary">dapB</name>
    <name evidence="16" type="ORF">DDQ50_14575</name>
</gene>
<evidence type="ECO:0000256" key="7">
    <source>
        <dbReference type="ARBA" id="ARBA00023027"/>
    </source>
</evidence>
<dbReference type="InterPro" id="IPR022663">
    <property type="entry name" value="DapB_C"/>
</dbReference>
<dbReference type="FunFam" id="3.30.360.10:FF:000009">
    <property type="entry name" value="4-hydroxy-tetrahydrodipicolinate reductase"/>
    <property type="match status" value="1"/>
</dbReference>
<dbReference type="SUPFAM" id="SSF51735">
    <property type="entry name" value="NAD(P)-binding Rossmann-fold domains"/>
    <property type="match status" value="1"/>
</dbReference>
<evidence type="ECO:0000313" key="17">
    <source>
        <dbReference type="Proteomes" id="UP000244893"/>
    </source>
</evidence>
<dbReference type="EC" id="1.17.1.8" evidence="10 13"/>
<comment type="catalytic activity">
    <reaction evidence="12 13">
        <text>(S)-2,3,4,5-tetrahydrodipicolinate + NAD(+) + H2O = (2S,4S)-4-hydroxy-2,3,4,5-tetrahydrodipicolinate + NADH + H(+)</text>
        <dbReference type="Rhea" id="RHEA:35323"/>
        <dbReference type="ChEBI" id="CHEBI:15377"/>
        <dbReference type="ChEBI" id="CHEBI:15378"/>
        <dbReference type="ChEBI" id="CHEBI:16845"/>
        <dbReference type="ChEBI" id="CHEBI:57540"/>
        <dbReference type="ChEBI" id="CHEBI:57945"/>
        <dbReference type="ChEBI" id="CHEBI:67139"/>
        <dbReference type="EC" id="1.17.1.8"/>
    </reaction>
</comment>
<dbReference type="Proteomes" id="UP000244893">
    <property type="component" value="Unassembled WGS sequence"/>
</dbReference>
<comment type="pathway">
    <text evidence="9 13">Amino-acid biosynthesis; L-lysine biosynthesis via DAP pathway; (S)-tetrahydrodipicolinate from L-aspartate: step 4/4.</text>
</comment>
<feature type="binding site" evidence="13">
    <location>
        <begin position="18"/>
        <end position="23"/>
    </location>
    <ligand>
        <name>NAD(+)</name>
        <dbReference type="ChEBI" id="CHEBI:57540"/>
    </ligand>
</feature>
<comment type="function">
    <text evidence="13">Catalyzes the conversion of 4-hydroxy-tetrahydrodipicolinate (HTPA) to tetrahydrodipicolinate.</text>
</comment>
<dbReference type="PANTHER" id="PTHR20836">
    <property type="entry name" value="DIHYDRODIPICOLINATE REDUCTASE"/>
    <property type="match status" value="1"/>
</dbReference>
<name>A0A2V1HQZ3_9MICO</name>
<evidence type="ECO:0000256" key="1">
    <source>
        <dbReference type="ARBA" id="ARBA00006642"/>
    </source>
</evidence>
<feature type="binding site" evidence="13">
    <location>
        <begin position="150"/>
        <end position="151"/>
    </location>
    <ligand>
        <name>(S)-2,3,4,5-tetrahydrodipicolinate</name>
        <dbReference type="ChEBI" id="CHEBI:16845"/>
    </ligand>
</feature>
<dbReference type="UniPathway" id="UPA00034">
    <property type="reaction ID" value="UER00018"/>
</dbReference>
<dbReference type="GO" id="GO:0009089">
    <property type="term" value="P:lysine biosynthetic process via diaminopimelate"/>
    <property type="evidence" value="ECO:0007669"/>
    <property type="project" value="UniProtKB-UniRule"/>
</dbReference>
<dbReference type="Gene3D" id="3.40.50.720">
    <property type="entry name" value="NAD(P)-binding Rossmann-like Domain"/>
    <property type="match status" value="1"/>
</dbReference>
<evidence type="ECO:0000256" key="4">
    <source>
        <dbReference type="ARBA" id="ARBA00022857"/>
    </source>
</evidence>
<evidence type="ECO:0000256" key="11">
    <source>
        <dbReference type="ARBA" id="ARBA00049080"/>
    </source>
</evidence>
<dbReference type="PIRSF" id="PIRSF000161">
    <property type="entry name" value="DHPR"/>
    <property type="match status" value="1"/>
</dbReference>
<evidence type="ECO:0000256" key="13">
    <source>
        <dbReference type="HAMAP-Rule" id="MF_00102"/>
    </source>
</evidence>
<dbReference type="GO" id="GO:0050661">
    <property type="term" value="F:NADP binding"/>
    <property type="evidence" value="ECO:0007669"/>
    <property type="project" value="UniProtKB-UniRule"/>
</dbReference>
<dbReference type="SUPFAM" id="SSF55347">
    <property type="entry name" value="Glyceraldehyde-3-phosphate dehydrogenase-like, C-terminal domain"/>
    <property type="match status" value="1"/>
</dbReference>
<comment type="catalytic activity">
    <reaction evidence="11 13">
        <text>(S)-2,3,4,5-tetrahydrodipicolinate + NADP(+) + H2O = (2S,4S)-4-hydroxy-2,3,4,5-tetrahydrodipicolinate + NADPH + H(+)</text>
        <dbReference type="Rhea" id="RHEA:35331"/>
        <dbReference type="ChEBI" id="CHEBI:15377"/>
        <dbReference type="ChEBI" id="CHEBI:15378"/>
        <dbReference type="ChEBI" id="CHEBI:16845"/>
        <dbReference type="ChEBI" id="CHEBI:57783"/>
        <dbReference type="ChEBI" id="CHEBI:58349"/>
        <dbReference type="ChEBI" id="CHEBI:67139"/>
        <dbReference type="EC" id="1.17.1.8"/>
    </reaction>
</comment>
<dbReference type="Gene3D" id="3.30.360.10">
    <property type="entry name" value="Dihydrodipicolinate Reductase, domain 2"/>
    <property type="match status" value="1"/>
</dbReference>
<feature type="active site" description="Proton donor" evidence="13">
    <location>
        <position position="144"/>
    </location>
</feature>
<feature type="domain" description="Dihydrodipicolinate reductase N-terminal" evidence="14">
    <location>
        <begin position="13"/>
        <end position="113"/>
    </location>
</feature>
<dbReference type="InterPro" id="IPR000846">
    <property type="entry name" value="DapB_N"/>
</dbReference>
<dbReference type="GO" id="GO:0008839">
    <property type="term" value="F:4-hydroxy-tetrahydrodipicolinate reductase"/>
    <property type="evidence" value="ECO:0007669"/>
    <property type="project" value="UniProtKB-UniRule"/>
</dbReference>
<reference evidence="16 17" key="1">
    <citation type="submission" date="2018-05" db="EMBL/GenBank/DDBJ databases">
        <title>Amnibacterium sp. M8JJ-5, whole genome shotgun sequence.</title>
        <authorList>
            <person name="Tuo L."/>
        </authorList>
    </citation>
    <scope>NUCLEOTIDE SEQUENCE [LARGE SCALE GENOMIC DNA]</scope>
    <source>
        <strain evidence="16 17">M8JJ-5</strain>
    </source>
</reference>
<dbReference type="InterPro" id="IPR023940">
    <property type="entry name" value="DHDPR_bac"/>
</dbReference>
<dbReference type="HAMAP" id="MF_00102">
    <property type="entry name" value="DapB"/>
    <property type="match status" value="1"/>
</dbReference>
<dbReference type="AlphaFoldDB" id="A0A2V1HQZ3"/>
<evidence type="ECO:0000256" key="10">
    <source>
        <dbReference type="ARBA" id="ARBA00038983"/>
    </source>
</evidence>